<keyword evidence="2" id="KW-0812">Transmembrane</keyword>
<feature type="compositionally biased region" description="Basic residues" evidence="1">
    <location>
        <begin position="1"/>
        <end position="15"/>
    </location>
</feature>
<evidence type="ECO:0000313" key="6">
    <source>
        <dbReference type="Proteomes" id="UP001055437"/>
    </source>
</evidence>
<dbReference type="AlphaFoldDB" id="A0A9N7JKQ1"/>
<feature type="region of interest" description="Disordered" evidence="1">
    <location>
        <begin position="1"/>
        <end position="22"/>
    </location>
</feature>
<proteinExistence type="predicted"/>
<keyword evidence="2" id="KW-0472">Membrane</keyword>
<evidence type="ECO:0000313" key="5">
    <source>
        <dbReference type="Proteomes" id="UP000280586"/>
    </source>
</evidence>
<reference evidence="3 5" key="1">
    <citation type="submission" date="2017-09" db="EMBL/GenBank/DDBJ databases">
        <authorList>
            <person name="Thomas P."/>
            <person name="Seyboldt C."/>
        </authorList>
    </citation>
    <scope>NUCLEOTIDE SEQUENCE [LARGE SCALE GENOMIC DNA]</scope>
    <source>
        <strain evidence="3 5">DSM 7534</strain>
    </source>
</reference>
<dbReference type="KEGG" id="csep:CP523_07875"/>
<name>A0A9N7JKQ1_CLOSE</name>
<evidence type="ECO:0000313" key="3">
    <source>
        <dbReference type="EMBL" id="AYE34349.1"/>
    </source>
</evidence>
<evidence type="ECO:0000256" key="2">
    <source>
        <dbReference type="SAM" id="Phobius"/>
    </source>
</evidence>
<organism evidence="3 5">
    <name type="scientific">Clostridium septicum</name>
    <dbReference type="NCBI Taxonomy" id="1504"/>
    <lineage>
        <taxon>Bacteria</taxon>
        <taxon>Bacillati</taxon>
        <taxon>Bacillota</taxon>
        <taxon>Clostridia</taxon>
        <taxon>Eubacteriales</taxon>
        <taxon>Clostridiaceae</taxon>
        <taxon>Clostridium</taxon>
    </lineage>
</organism>
<feature type="transmembrane region" description="Helical" evidence="2">
    <location>
        <begin position="64"/>
        <end position="83"/>
    </location>
</feature>
<reference evidence="4" key="2">
    <citation type="submission" date="2022-06" db="EMBL/GenBank/DDBJ databases">
        <authorList>
            <person name="Holder M.E."/>
            <person name="Ajami N.J."/>
            <person name="Petrosino J.F."/>
        </authorList>
    </citation>
    <scope>NUCLEOTIDE SEQUENCE</scope>
    <source>
        <strain evidence="4">RMA 8861</strain>
    </source>
</reference>
<dbReference type="RefSeq" id="WP_066675862.1">
    <property type="nucleotide sequence ID" value="NZ_CABMIZ010000012.1"/>
</dbReference>
<keyword evidence="6" id="KW-1185">Reference proteome</keyword>
<sequence length="107" mass="12190">MSNKKNRNKEKKNRNKAKEDVSKTSAIKDKIILSVLIGEIFVAIGMLVLMFSVDKSMMVASGKLAWIIYLVIQVVLGFTVLNYKKDKNKGIYHWETVLITITYLVLP</sequence>
<dbReference type="EMBL" id="CP023671">
    <property type="protein sequence ID" value="AYE34349.1"/>
    <property type="molecule type" value="Genomic_DNA"/>
</dbReference>
<protein>
    <submittedName>
        <fullName evidence="3">Uncharacterized protein</fullName>
    </submittedName>
</protein>
<gene>
    <name evidence="3" type="ORF">CP523_07875</name>
    <name evidence="4" type="ORF">NH397_00210</name>
</gene>
<evidence type="ECO:0000256" key="1">
    <source>
        <dbReference type="SAM" id="MobiDB-lite"/>
    </source>
</evidence>
<evidence type="ECO:0000313" key="4">
    <source>
        <dbReference type="EMBL" id="USS00939.1"/>
    </source>
</evidence>
<dbReference type="Proteomes" id="UP001055437">
    <property type="component" value="Chromosome"/>
</dbReference>
<feature type="transmembrane region" description="Helical" evidence="2">
    <location>
        <begin position="31"/>
        <end position="52"/>
    </location>
</feature>
<dbReference type="Proteomes" id="UP000280586">
    <property type="component" value="Chromosome"/>
</dbReference>
<accession>A0A9N7JKQ1</accession>
<keyword evidence="2" id="KW-1133">Transmembrane helix</keyword>
<dbReference type="EMBL" id="CP099799">
    <property type="protein sequence ID" value="USS00939.1"/>
    <property type="molecule type" value="Genomic_DNA"/>
</dbReference>
<dbReference type="GeneID" id="303560590"/>